<feature type="coiled-coil region" evidence="2">
    <location>
        <begin position="69"/>
        <end position="103"/>
    </location>
</feature>
<dbReference type="SMART" id="SM00422">
    <property type="entry name" value="HTH_MERR"/>
    <property type="match status" value="1"/>
</dbReference>
<dbReference type="InterPro" id="IPR009061">
    <property type="entry name" value="DNA-bd_dom_put_sf"/>
</dbReference>
<name>A0ABW1QFE4_9CORY</name>
<evidence type="ECO:0000256" key="1">
    <source>
        <dbReference type="ARBA" id="ARBA00023125"/>
    </source>
</evidence>
<gene>
    <name evidence="4" type="ORF">ACFPUZ_08935</name>
</gene>
<dbReference type="PANTHER" id="PTHR30204">
    <property type="entry name" value="REDOX-CYCLING DRUG-SENSING TRANSCRIPTIONAL ACTIVATOR SOXR"/>
    <property type="match status" value="1"/>
</dbReference>
<dbReference type="PANTHER" id="PTHR30204:SF93">
    <property type="entry name" value="HTH MERR-TYPE DOMAIN-CONTAINING PROTEIN"/>
    <property type="match status" value="1"/>
</dbReference>
<evidence type="ECO:0000313" key="4">
    <source>
        <dbReference type="EMBL" id="MFC6146930.1"/>
    </source>
</evidence>
<dbReference type="Proteomes" id="UP001596244">
    <property type="component" value="Unassembled WGS sequence"/>
</dbReference>
<dbReference type="RefSeq" id="WP_377001575.1">
    <property type="nucleotide sequence ID" value="NZ_JBHSQE010000009.1"/>
</dbReference>
<protein>
    <submittedName>
        <fullName evidence="4">MerR family transcriptional regulator</fullName>
    </submittedName>
</protein>
<dbReference type="InterPro" id="IPR000551">
    <property type="entry name" value="MerR-type_HTH_dom"/>
</dbReference>
<dbReference type="CDD" id="cd00592">
    <property type="entry name" value="HTH_MerR-like"/>
    <property type="match status" value="1"/>
</dbReference>
<accession>A0ABW1QFE4</accession>
<sequence length="271" mass="31446">MRIKELADLVGTTPRAIRHYHHEGLLDVPRNSGIRHYSLDHAVRLVRIRHLTESGMSLATIRELVHDPNLGLEDEIRLAEEAIDEQIAELHRQKARLRELREHPSSDGDPLPYAVPEKLAQFYAQIGSRLSEEAQPYFQKEKQAMEVALRIPFVSRLVDDWLRDITPERISATVDIYHLFARLPRMEPEAARLEFDEHMSRLHSVFGPNWGIRQRDWRGVVRPVLMTPGVMSLLTSAYQHPNQREFIRLFLEQAVEIFESNVSRETRGEAS</sequence>
<dbReference type="Gene3D" id="1.10.1660.10">
    <property type="match status" value="1"/>
</dbReference>
<evidence type="ECO:0000259" key="3">
    <source>
        <dbReference type="PROSITE" id="PS50937"/>
    </source>
</evidence>
<dbReference type="EMBL" id="JBHSQE010000009">
    <property type="protein sequence ID" value="MFC6146930.1"/>
    <property type="molecule type" value="Genomic_DNA"/>
</dbReference>
<evidence type="ECO:0000313" key="5">
    <source>
        <dbReference type="Proteomes" id="UP001596244"/>
    </source>
</evidence>
<feature type="domain" description="HTH merR-type" evidence="3">
    <location>
        <begin position="1"/>
        <end position="67"/>
    </location>
</feature>
<organism evidence="4 5">
    <name type="scientific">Corynebacterium nasicanis</name>
    <dbReference type="NCBI Taxonomy" id="1448267"/>
    <lineage>
        <taxon>Bacteria</taxon>
        <taxon>Bacillati</taxon>
        <taxon>Actinomycetota</taxon>
        <taxon>Actinomycetes</taxon>
        <taxon>Mycobacteriales</taxon>
        <taxon>Corynebacteriaceae</taxon>
        <taxon>Corynebacterium</taxon>
    </lineage>
</organism>
<keyword evidence="1" id="KW-0238">DNA-binding</keyword>
<dbReference type="PROSITE" id="PS50937">
    <property type="entry name" value="HTH_MERR_2"/>
    <property type="match status" value="1"/>
</dbReference>
<evidence type="ECO:0000256" key="2">
    <source>
        <dbReference type="SAM" id="Coils"/>
    </source>
</evidence>
<keyword evidence="5" id="KW-1185">Reference proteome</keyword>
<comment type="caution">
    <text evidence="4">The sequence shown here is derived from an EMBL/GenBank/DDBJ whole genome shotgun (WGS) entry which is preliminary data.</text>
</comment>
<keyword evidence="2" id="KW-0175">Coiled coil</keyword>
<dbReference type="Pfam" id="PF13411">
    <property type="entry name" value="MerR_1"/>
    <property type="match status" value="1"/>
</dbReference>
<dbReference type="InterPro" id="IPR047057">
    <property type="entry name" value="MerR_fam"/>
</dbReference>
<dbReference type="SUPFAM" id="SSF46955">
    <property type="entry name" value="Putative DNA-binding domain"/>
    <property type="match status" value="1"/>
</dbReference>
<reference evidence="5" key="1">
    <citation type="journal article" date="2019" name="Int. J. Syst. Evol. Microbiol.">
        <title>The Global Catalogue of Microorganisms (GCM) 10K type strain sequencing project: providing services to taxonomists for standard genome sequencing and annotation.</title>
        <authorList>
            <consortium name="The Broad Institute Genomics Platform"/>
            <consortium name="The Broad Institute Genome Sequencing Center for Infectious Disease"/>
            <person name="Wu L."/>
            <person name="Ma J."/>
        </authorList>
    </citation>
    <scope>NUCLEOTIDE SEQUENCE [LARGE SCALE GENOMIC DNA]</scope>
    <source>
        <strain evidence="5">CCUG 51943</strain>
    </source>
</reference>
<proteinExistence type="predicted"/>